<sequence length="62" mass="6398">MFVEEEDAGGDAFARQGQVVFGGSGGHMRRLAGGAVDATPELAEGPARASAFFAEFGTWLGH</sequence>
<dbReference type="EMBL" id="BAAASG010000040">
    <property type="protein sequence ID" value="GAA2524329.1"/>
    <property type="molecule type" value="Genomic_DNA"/>
</dbReference>
<evidence type="ECO:0000313" key="1">
    <source>
        <dbReference type="EMBL" id="GAA2524329.1"/>
    </source>
</evidence>
<comment type="caution">
    <text evidence="1">The sequence shown here is derived from an EMBL/GenBank/DDBJ whole genome shotgun (WGS) entry which is preliminary data.</text>
</comment>
<reference evidence="1 2" key="1">
    <citation type="journal article" date="2019" name="Int. J. Syst. Evol. Microbiol.">
        <title>The Global Catalogue of Microorganisms (GCM) 10K type strain sequencing project: providing services to taxonomists for standard genome sequencing and annotation.</title>
        <authorList>
            <consortium name="The Broad Institute Genomics Platform"/>
            <consortium name="The Broad Institute Genome Sequencing Center for Infectious Disease"/>
            <person name="Wu L."/>
            <person name="Ma J."/>
        </authorList>
    </citation>
    <scope>NUCLEOTIDE SEQUENCE [LARGE SCALE GENOMIC DNA]</scope>
    <source>
        <strain evidence="1 2">JCM 4395</strain>
    </source>
</reference>
<dbReference type="Proteomes" id="UP001501777">
    <property type="component" value="Unassembled WGS sequence"/>
</dbReference>
<name>A0ABN3NLL8_STRLO</name>
<proteinExistence type="predicted"/>
<evidence type="ECO:0000313" key="2">
    <source>
        <dbReference type="Proteomes" id="UP001501777"/>
    </source>
</evidence>
<protein>
    <submittedName>
        <fullName evidence="1">Uncharacterized protein</fullName>
    </submittedName>
</protein>
<accession>A0ABN3NLL8</accession>
<organism evidence="1 2">
    <name type="scientific">Streptomyces longisporus</name>
    <dbReference type="NCBI Taxonomy" id="1948"/>
    <lineage>
        <taxon>Bacteria</taxon>
        <taxon>Bacillati</taxon>
        <taxon>Actinomycetota</taxon>
        <taxon>Actinomycetes</taxon>
        <taxon>Kitasatosporales</taxon>
        <taxon>Streptomycetaceae</taxon>
        <taxon>Streptomyces</taxon>
    </lineage>
</organism>
<gene>
    <name evidence="1" type="ORF">GCM10010276_89680</name>
</gene>
<keyword evidence="2" id="KW-1185">Reference proteome</keyword>